<dbReference type="Pfam" id="PF00476">
    <property type="entry name" value="DNA_pol_A"/>
    <property type="match status" value="1"/>
</dbReference>
<dbReference type="GO" id="GO:0006302">
    <property type="term" value="P:double-strand break repair"/>
    <property type="evidence" value="ECO:0007669"/>
    <property type="project" value="TreeGrafter"/>
</dbReference>
<dbReference type="PANTHER" id="PTHR10133">
    <property type="entry name" value="DNA POLYMERASE I"/>
    <property type="match status" value="1"/>
</dbReference>
<feature type="domain" description="DNA-directed DNA polymerase family A palm" evidence="3">
    <location>
        <begin position="447"/>
        <end position="706"/>
    </location>
</feature>
<evidence type="ECO:0000256" key="1">
    <source>
        <dbReference type="ARBA" id="ARBA00022705"/>
    </source>
</evidence>
<dbReference type="Proteomes" id="UP001301924">
    <property type="component" value="Segment"/>
</dbReference>
<dbReference type="InterPro" id="IPR002298">
    <property type="entry name" value="DNA_polymerase_A"/>
</dbReference>
<keyword evidence="5" id="KW-1185">Reference proteome</keyword>
<dbReference type="SUPFAM" id="SSF53098">
    <property type="entry name" value="Ribonuclease H-like"/>
    <property type="match status" value="1"/>
</dbReference>
<name>A0AA96PZI4_9CAUD</name>
<dbReference type="PRINTS" id="PR00868">
    <property type="entry name" value="DNAPOLI"/>
</dbReference>
<evidence type="ECO:0000259" key="3">
    <source>
        <dbReference type="SMART" id="SM00482"/>
    </source>
</evidence>
<dbReference type="PANTHER" id="PTHR10133:SF27">
    <property type="entry name" value="DNA POLYMERASE NU"/>
    <property type="match status" value="1"/>
</dbReference>
<dbReference type="InterPro" id="IPR001098">
    <property type="entry name" value="DNA-dir_DNA_pol_A_palm_dom"/>
</dbReference>
<dbReference type="SUPFAM" id="SSF56672">
    <property type="entry name" value="DNA/RNA polymerases"/>
    <property type="match status" value="1"/>
</dbReference>
<dbReference type="InterPro" id="IPR012337">
    <property type="entry name" value="RNaseH-like_sf"/>
</dbReference>
<protein>
    <submittedName>
        <fullName evidence="4">DNA polymerase I</fullName>
    </submittedName>
</protein>
<dbReference type="GO" id="GO:0003677">
    <property type="term" value="F:DNA binding"/>
    <property type="evidence" value="ECO:0007669"/>
    <property type="project" value="InterPro"/>
</dbReference>
<gene>
    <name evidence="4" type="ORF">Ql52_gp019</name>
</gene>
<reference evidence="5" key="1">
    <citation type="journal article" date="2024" name="Viruses">
        <title>New Genera and Species of Caulobacter and Brevundimonas Bacteriophages Provide Insights into Phage Genome Evolution.</title>
        <authorList>
            <person name="Ely B."/>
            <person name="Hils M."/>
            <person name="Clarke A."/>
            <person name="Albert M."/>
            <person name="Holness N."/>
            <person name="Lenski J."/>
            <person name="Mohammadi T."/>
        </authorList>
    </citation>
    <scope>NUCLEOTIDE SEQUENCE [LARGE SCALE GENOMIC DNA]</scope>
</reference>
<dbReference type="EMBL" id="OR260090">
    <property type="protein sequence ID" value="WNV48155.1"/>
    <property type="molecule type" value="Genomic_DNA"/>
</dbReference>
<dbReference type="SMART" id="SM00482">
    <property type="entry name" value="POLAc"/>
    <property type="match status" value="1"/>
</dbReference>
<dbReference type="GO" id="GO:0006261">
    <property type="term" value="P:DNA-templated DNA replication"/>
    <property type="evidence" value="ECO:0007669"/>
    <property type="project" value="InterPro"/>
</dbReference>
<sequence>MTYVTWDIETTTRSSFKRKANPFDPLNKVVMSGWKRKGGSVVGEYFGRNDLPKDWFTKLLDGTKILVGQNIKFDLLYALREEHNLAAWMEWVAKGGNVWDIQLAEYLLSGMDPADHMLSLDELAPRYGGNIKFDEVKALWNEGVDTLDIDQELLTKYLCGTRKQVHGADGLIWVGDMGDVENTELVFQKQLAIARQRGQVKSIMLNMGSLLATVEMERNGMRIDRELGEIQAKELEAKIEVLDAELSAYIPSDLPFEFNWGSAPQKSALIFGGKIPYKARVFLKDEAGNQLYSKRDERVPVLDDMGCQVFYTSGKNAGEKKYKTVKVDDLDKPKSRLEDFLYEFPGHTTPEDRWKTASGWSTSAEVIEELAFRDIPFLKALGALTGARKDLGTYYRMWNEKKKEWQGMLTLVQPDGIVHHNLNHTSTVTARFSSSAPNLQNIPGKDKSQVKSLFISRFLNGKIIQSDFTSLEVYIQAMLTGDRQLIADLLAGLDMHCSRVASKEGISYEEAVLRCKGDPSRGILPMEGWPLKRKGAKEFSFQRAYGAGASKIALTTGMALEDVEALIRAEMQRYPQIERYYENLTDKIKENSVPTGKVSEHPDVPGLKCFYRKSTFRTPDNKVYSYRDQASPAYLAKRPASQGGCATSFSPTEIKNYVVQGEGGEWAKAAMWLAVREFYARKNFDGLALLVNQVHDAVYADADPSVYREAGALLEACMVAASEFMEWYFGWPCPCPVPSETVHGPSMIKEEPFDKEFPLRVRELRLAIRKTYMEDYKPSFEKE</sequence>
<organism evidence="4 5">
    <name type="scientific">Caulobacter phage Quill_5.2</name>
    <dbReference type="NCBI Taxonomy" id="3075108"/>
    <lineage>
        <taxon>Viruses</taxon>
        <taxon>Duplodnaviria</taxon>
        <taxon>Heunggongvirae</taxon>
        <taxon>Uroviricota</taxon>
        <taxon>Caudoviricetes</taxon>
        <taxon>Autographivirales</taxon>
        <taxon>Autonotataviridae</taxon>
        <taxon>Lullwatervirus</taxon>
        <taxon>Lullwatervirus quill52</taxon>
    </lineage>
</organism>
<keyword evidence="2" id="KW-1194">Viral DNA replication</keyword>
<evidence type="ECO:0000313" key="5">
    <source>
        <dbReference type="Proteomes" id="UP001301924"/>
    </source>
</evidence>
<dbReference type="InterPro" id="IPR043502">
    <property type="entry name" value="DNA/RNA_pol_sf"/>
</dbReference>
<dbReference type="GO" id="GO:0003887">
    <property type="term" value="F:DNA-directed DNA polymerase activity"/>
    <property type="evidence" value="ECO:0007669"/>
    <property type="project" value="InterPro"/>
</dbReference>
<dbReference type="InterPro" id="IPR036397">
    <property type="entry name" value="RNaseH_sf"/>
</dbReference>
<evidence type="ECO:0000313" key="4">
    <source>
        <dbReference type="EMBL" id="WNV48155.1"/>
    </source>
</evidence>
<dbReference type="Gene3D" id="3.30.70.370">
    <property type="match status" value="1"/>
</dbReference>
<proteinExistence type="predicted"/>
<dbReference type="Gene3D" id="3.30.420.10">
    <property type="entry name" value="Ribonuclease H-like superfamily/Ribonuclease H"/>
    <property type="match status" value="1"/>
</dbReference>
<dbReference type="GO" id="GO:0039693">
    <property type="term" value="P:viral DNA genome replication"/>
    <property type="evidence" value="ECO:0007669"/>
    <property type="project" value="UniProtKB-KW"/>
</dbReference>
<dbReference type="Gene3D" id="1.10.150.20">
    <property type="entry name" value="5' to 3' exonuclease, C-terminal subdomain"/>
    <property type="match status" value="1"/>
</dbReference>
<keyword evidence="1" id="KW-0235">DNA replication</keyword>
<accession>A0AA96PZI4</accession>
<evidence type="ECO:0000256" key="2">
    <source>
        <dbReference type="ARBA" id="ARBA00023109"/>
    </source>
</evidence>